<evidence type="ECO:0000256" key="1">
    <source>
        <dbReference type="SAM" id="MobiDB-lite"/>
    </source>
</evidence>
<feature type="transmembrane region" description="Helical" evidence="2">
    <location>
        <begin position="48"/>
        <end position="69"/>
    </location>
</feature>
<feature type="compositionally biased region" description="Low complexity" evidence="1">
    <location>
        <begin position="14"/>
        <end position="33"/>
    </location>
</feature>
<keyword evidence="4" id="KW-1185">Reference proteome</keyword>
<keyword evidence="2" id="KW-1133">Transmembrane helix</keyword>
<sequence>MTDADNTPHHATTSGDGSAHAGSAHGVAPSGGPIREEDRAPMGLTIRVFIYLVGVHFIAAFLFLLFYLAGAK</sequence>
<comment type="caution">
    <text evidence="3">The sequence shown here is derived from an EMBL/GenBank/DDBJ whole genome shotgun (WGS) entry which is preliminary data.</text>
</comment>
<gene>
    <name evidence="3" type="ORF">ACI2L5_06255</name>
</gene>
<proteinExistence type="predicted"/>
<dbReference type="InterPro" id="IPR046129">
    <property type="entry name" value="DUF6126"/>
</dbReference>
<keyword evidence="2" id="KW-0472">Membrane</keyword>
<evidence type="ECO:0000313" key="3">
    <source>
        <dbReference type="EMBL" id="MFK4264529.1"/>
    </source>
</evidence>
<dbReference type="Pfam" id="PF19621">
    <property type="entry name" value="DUF6126"/>
    <property type="match status" value="1"/>
</dbReference>
<evidence type="ECO:0000256" key="2">
    <source>
        <dbReference type="SAM" id="Phobius"/>
    </source>
</evidence>
<accession>A0ABW8LF30</accession>
<keyword evidence="2" id="KW-0812">Transmembrane</keyword>
<dbReference type="RefSeq" id="WP_358632597.1">
    <property type="nucleotide sequence ID" value="NZ_JBFACG010000007.1"/>
</dbReference>
<feature type="region of interest" description="Disordered" evidence="1">
    <location>
        <begin position="1"/>
        <end position="34"/>
    </location>
</feature>
<evidence type="ECO:0000313" key="4">
    <source>
        <dbReference type="Proteomes" id="UP001620295"/>
    </source>
</evidence>
<organism evidence="3 4">
    <name type="scientific">Streptomyces milbemycinicus</name>
    <dbReference type="NCBI Taxonomy" id="476552"/>
    <lineage>
        <taxon>Bacteria</taxon>
        <taxon>Bacillati</taxon>
        <taxon>Actinomycetota</taxon>
        <taxon>Actinomycetes</taxon>
        <taxon>Kitasatosporales</taxon>
        <taxon>Streptomycetaceae</taxon>
        <taxon>Streptomyces</taxon>
    </lineage>
</organism>
<name>A0ABW8LF30_9ACTN</name>
<protein>
    <submittedName>
        <fullName evidence="3">DUF6126 family protein</fullName>
    </submittedName>
</protein>
<dbReference type="EMBL" id="JBJDQH010000002">
    <property type="protein sequence ID" value="MFK4264529.1"/>
    <property type="molecule type" value="Genomic_DNA"/>
</dbReference>
<dbReference type="Proteomes" id="UP001620295">
    <property type="component" value="Unassembled WGS sequence"/>
</dbReference>
<reference evidence="3 4" key="1">
    <citation type="submission" date="2024-11" db="EMBL/GenBank/DDBJ databases">
        <title>The Natural Products Discovery Center: Release of the First 8490 Sequenced Strains for Exploring Actinobacteria Biosynthetic Diversity.</title>
        <authorList>
            <person name="Kalkreuter E."/>
            <person name="Kautsar S.A."/>
            <person name="Yang D."/>
            <person name="Bader C.D."/>
            <person name="Teijaro C.N."/>
            <person name="Fluegel L."/>
            <person name="Davis C.M."/>
            <person name="Simpson J.R."/>
            <person name="Lauterbach L."/>
            <person name="Steele A.D."/>
            <person name="Gui C."/>
            <person name="Meng S."/>
            <person name="Li G."/>
            <person name="Viehrig K."/>
            <person name="Ye F."/>
            <person name="Su P."/>
            <person name="Kiefer A.F."/>
            <person name="Nichols A."/>
            <person name="Cepeda A.J."/>
            <person name="Yan W."/>
            <person name="Fan B."/>
            <person name="Jiang Y."/>
            <person name="Adhikari A."/>
            <person name="Zheng C.-J."/>
            <person name="Schuster L."/>
            <person name="Cowan T.M."/>
            <person name="Smanski M.J."/>
            <person name="Chevrette M.G."/>
            <person name="De Carvalho L.P.S."/>
            <person name="Shen B."/>
        </authorList>
    </citation>
    <scope>NUCLEOTIDE SEQUENCE [LARGE SCALE GENOMIC DNA]</scope>
    <source>
        <strain evidence="3 4">NPDC020863</strain>
    </source>
</reference>